<dbReference type="InterPro" id="IPR005475">
    <property type="entry name" value="Transketolase-like_Pyr-bd"/>
</dbReference>
<organism evidence="5 6">
    <name type="scientific">Candidatus Fimimonas gallinarum</name>
    <dbReference type="NCBI Taxonomy" id="2840821"/>
    <lineage>
        <taxon>Bacteria</taxon>
        <taxon>Pseudomonadati</taxon>
        <taxon>Myxococcota</taxon>
        <taxon>Myxococcia</taxon>
        <taxon>Myxococcales</taxon>
        <taxon>Cystobacterineae</taxon>
        <taxon>Myxococcaceae</taxon>
        <taxon>Myxococcaceae incertae sedis</taxon>
        <taxon>Candidatus Fimimonas</taxon>
    </lineage>
</organism>
<dbReference type="InterPro" id="IPR029061">
    <property type="entry name" value="THDP-binding"/>
</dbReference>
<gene>
    <name evidence="5" type="ORF">IAC95_02515</name>
</gene>
<evidence type="ECO:0000256" key="2">
    <source>
        <dbReference type="ARBA" id="ARBA00007131"/>
    </source>
</evidence>
<comment type="similarity">
    <text evidence="2">Belongs to the transketolase family.</text>
</comment>
<dbReference type="Proteomes" id="UP000824200">
    <property type="component" value="Unassembled WGS sequence"/>
</dbReference>
<dbReference type="Gene3D" id="3.40.50.970">
    <property type="match status" value="1"/>
</dbReference>
<sequence>MELRKSYAAELSRLMKENGKIVVLDADLAGAGGTKPLYKEFPDRCINCGIAEANMTCIAAGLSASGYIPFIHSFAPFSSRRVFDQIAVSVSYSQLNVKIVGWDPGITATSNGGTHMSFEDVAMMRALPNIVVMDIVDDVQIAKALPFVAQHNGSVYVRMMRKQSESFFDADYQFHPMKADKLADGKDITIIASGALLFDARQAVRQLAEEGINADFLAVHTIKPLDEEAVLTSAQKTHAVLVVENHSIHGGLYSAVCETLSANNPTLCDAVAIRDAISQVGSLADLKKDYKLTATDIVAKAKQLVAKK</sequence>
<keyword evidence="3" id="KW-0786">Thiamine pyrophosphate</keyword>
<dbReference type="Pfam" id="PF02780">
    <property type="entry name" value="Transketolase_C"/>
    <property type="match status" value="1"/>
</dbReference>
<evidence type="ECO:0000256" key="1">
    <source>
        <dbReference type="ARBA" id="ARBA00001964"/>
    </source>
</evidence>
<protein>
    <submittedName>
        <fullName evidence="5">Transketolase family protein</fullName>
    </submittedName>
</protein>
<dbReference type="SUPFAM" id="SSF52922">
    <property type="entry name" value="TK C-terminal domain-like"/>
    <property type="match status" value="1"/>
</dbReference>
<comment type="cofactor">
    <cofactor evidence="1">
        <name>thiamine diphosphate</name>
        <dbReference type="ChEBI" id="CHEBI:58937"/>
    </cofactor>
</comment>
<dbReference type="PANTHER" id="PTHR43825:SF1">
    <property type="entry name" value="TRANSKETOLASE-LIKE PYRIMIDINE-BINDING DOMAIN-CONTAINING PROTEIN"/>
    <property type="match status" value="1"/>
</dbReference>
<feature type="domain" description="Transketolase-like pyrimidine-binding" evidence="4">
    <location>
        <begin position="1"/>
        <end position="166"/>
    </location>
</feature>
<dbReference type="InterPro" id="IPR009014">
    <property type="entry name" value="Transketo_C/PFOR_II"/>
</dbReference>
<evidence type="ECO:0000259" key="4">
    <source>
        <dbReference type="SMART" id="SM00861"/>
    </source>
</evidence>
<dbReference type="InterPro" id="IPR033248">
    <property type="entry name" value="Transketolase_C"/>
</dbReference>
<dbReference type="FunFam" id="3.40.50.970:FF:000129">
    <property type="entry name" value="Transketolase"/>
    <property type="match status" value="1"/>
</dbReference>
<accession>A0A9D1E3U8</accession>
<comment type="caution">
    <text evidence="5">The sequence shown here is derived from an EMBL/GenBank/DDBJ whole genome shotgun (WGS) entry which is preliminary data.</text>
</comment>
<evidence type="ECO:0000313" key="5">
    <source>
        <dbReference type="EMBL" id="HIR65745.1"/>
    </source>
</evidence>
<dbReference type="AlphaFoldDB" id="A0A9D1E3U8"/>
<evidence type="ECO:0000313" key="6">
    <source>
        <dbReference type="Proteomes" id="UP000824200"/>
    </source>
</evidence>
<dbReference type="Pfam" id="PF02779">
    <property type="entry name" value="Transket_pyr"/>
    <property type="match status" value="1"/>
</dbReference>
<dbReference type="SMART" id="SM00861">
    <property type="entry name" value="Transket_pyr"/>
    <property type="match status" value="1"/>
</dbReference>
<proteinExistence type="inferred from homology"/>
<reference evidence="5" key="1">
    <citation type="submission" date="2020-10" db="EMBL/GenBank/DDBJ databases">
        <authorList>
            <person name="Gilroy R."/>
        </authorList>
    </citation>
    <scope>NUCLEOTIDE SEQUENCE</scope>
    <source>
        <strain evidence="5">CHK121-14286</strain>
    </source>
</reference>
<dbReference type="Gene3D" id="3.40.50.920">
    <property type="match status" value="1"/>
</dbReference>
<dbReference type="EMBL" id="DVHL01000019">
    <property type="protein sequence ID" value="HIR65745.1"/>
    <property type="molecule type" value="Genomic_DNA"/>
</dbReference>
<evidence type="ECO:0000256" key="3">
    <source>
        <dbReference type="ARBA" id="ARBA00023052"/>
    </source>
</evidence>
<dbReference type="InterPro" id="IPR051157">
    <property type="entry name" value="PDH/Transketolase"/>
</dbReference>
<dbReference type="PANTHER" id="PTHR43825">
    <property type="entry name" value="PYRUVATE DEHYDROGENASE E1 COMPONENT"/>
    <property type="match status" value="1"/>
</dbReference>
<dbReference type="CDD" id="cd07033">
    <property type="entry name" value="TPP_PYR_DXS_TK_like"/>
    <property type="match status" value="1"/>
</dbReference>
<name>A0A9D1E3U8_9BACT</name>
<dbReference type="SUPFAM" id="SSF52518">
    <property type="entry name" value="Thiamin diphosphate-binding fold (THDP-binding)"/>
    <property type="match status" value="1"/>
</dbReference>
<reference evidence="5" key="2">
    <citation type="journal article" date="2021" name="PeerJ">
        <title>Extensive microbial diversity within the chicken gut microbiome revealed by metagenomics and culture.</title>
        <authorList>
            <person name="Gilroy R."/>
            <person name="Ravi A."/>
            <person name="Getino M."/>
            <person name="Pursley I."/>
            <person name="Horton D.L."/>
            <person name="Alikhan N.F."/>
            <person name="Baker D."/>
            <person name="Gharbi K."/>
            <person name="Hall N."/>
            <person name="Watson M."/>
            <person name="Adriaenssens E.M."/>
            <person name="Foster-Nyarko E."/>
            <person name="Jarju S."/>
            <person name="Secka A."/>
            <person name="Antonio M."/>
            <person name="Oren A."/>
            <person name="Chaudhuri R.R."/>
            <person name="La Ragione R."/>
            <person name="Hildebrand F."/>
            <person name="Pallen M.J."/>
        </authorList>
    </citation>
    <scope>NUCLEOTIDE SEQUENCE</scope>
    <source>
        <strain evidence="5">CHK121-14286</strain>
    </source>
</reference>